<keyword evidence="2" id="KW-1003">Cell membrane</keyword>
<keyword evidence="7" id="KW-0675">Receptor</keyword>
<name>A0A7M7NYD9_STRPU</name>
<dbReference type="SUPFAM" id="SSF81321">
    <property type="entry name" value="Family A G protein-coupled receptor-like"/>
    <property type="match status" value="1"/>
</dbReference>
<dbReference type="Gene3D" id="1.20.1070.10">
    <property type="entry name" value="Rhodopsin 7-helix transmembrane proteins"/>
    <property type="match status" value="1"/>
</dbReference>
<feature type="transmembrane region" description="Helical" evidence="10">
    <location>
        <begin position="118"/>
        <end position="143"/>
    </location>
</feature>
<protein>
    <recommendedName>
        <fullName evidence="11">G-protein coupled receptors family 1 profile domain-containing protein</fullName>
    </recommendedName>
</protein>
<comment type="subcellular location">
    <subcellularLocation>
        <location evidence="1">Cell membrane</location>
        <topology evidence="1">Multi-pass membrane protein</topology>
    </subcellularLocation>
</comment>
<feature type="transmembrane region" description="Helical" evidence="10">
    <location>
        <begin position="210"/>
        <end position="235"/>
    </location>
</feature>
<dbReference type="PANTHER" id="PTHR24228">
    <property type="entry name" value="B2 BRADYKININ RECEPTOR/ANGIOTENSIN II RECEPTOR"/>
    <property type="match status" value="1"/>
</dbReference>
<keyword evidence="8" id="KW-0807">Transducer</keyword>
<evidence type="ECO:0000313" key="12">
    <source>
        <dbReference type="EnsemblMetazoa" id="XP_030841116"/>
    </source>
</evidence>
<proteinExistence type="predicted"/>
<evidence type="ECO:0000256" key="6">
    <source>
        <dbReference type="ARBA" id="ARBA00023136"/>
    </source>
</evidence>
<feature type="transmembrane region" description="Helical" evidence="10">
    <location>
        <begin position="374"/>
        <end position="396"/>
    </location>
</feature>
<evidence type="ECO:0000256" key="7">
    <source>
        <dbReference type="ARBA" id="ARBA00023170"/>
    </source>
</evidence>
<keyword evidence="13" id="KW-1185">Reference proteome</keyword>
<feature type="compositionally biased region" description="Polar residues" evidence="9">
    <location>
        <begin position="331"/>
        <end position="344"/>
    </location>
</feature>
<accession>A0A7M7NYD9</accession>
<evidence type="ECO:0000313" key="13">
    <source>
        <dbReference type="Proteomes" id="UP000007110"/>
    </source>
</evidence>
<sequence>MATADDFETLSFGARIGYDNITLCNITFFIETGDYILQDYATRIILALLLLVIFLIGILGNLFVVAAVILSKRLQNTTNVFVINLAVADFLTAMFLPVHASTLLSKSSCYIPELLCQFVAAASLITLGCSVVTLAMVAFYRFTVLYAVLKPKPKFDNAFSTRNIVIMVSFTWLYPIVLMCIILPLDIGSLGYAVQYKVCAKDTASNDSDYLTLTVCLLVQFPAFVVIIVCYVYIFKMYRRHQREMNAIMAPSPYRMASTNSEINVTIIEDLPMEESDTPNDGIINVGFDECDGFKTAPPEDREILAEPSDASETITNGKHSPVSRECPNPNGHTTSESSTNSVQPRALRQPITVDTLARDKQNVRFKQQRQITINLFIVVCVYTICVMPSAIIFPIPSTGPAIPWLTLLFLLNSCVNPIIYALRHPTFSAVLKCMVKCRFRDIPEPSSFLRSTSLS</sequence>
<evidence type="ECO:0000256" key="4">
    <source>
        <dbReference type="ARBA" id="ARBA00022989"/>
    </source>
</evidence>
<dbReference type="GO" id="GO:0004930">
    <property type="term" value="F:G protein-coupled receptor activity"/>
    <property type="evidence" value="ECO:0000318"/>
    <property type="project" value="GO_Central"/>
</dbReference>
<dbReference type="Pfam" id="PF00001">
    <property type="entry name" value="7tm_1"/>
    <property type="match status" value="1"/>
</dbReference>
<keyword evidence="4 10" id="KW-1133">Transmembrane helix</keyword>
<feature type="transmembrane region" description="Helical" evidence="10">
    <location>
        <begin position="81"/>
        <end position="98"/>
    </location>
</feature>
<dbReference type="EnsemblMetazoa" id="XM_030985256">
    <property type="protein sequence ID" value="XP_030841116"/>
    <property type="gene ID" value="LOC115923865"/>
</dbReference>
<dbReference type="AlphaFoldDB" id="A0A7M7NYD9"/>
<feature type="transmembrane region" description="Helical" evidence="10">
    <location>
        <begin position="44"/>
        <end position="69"/>
    </location>
</feature>
<dbReference type="Proteomes" id="UP000007110">
    <property type="component" value="Unassembled WGS sequence"/>
</dbReference>
<evidence type="ECO:0000256" key="3">
    <source>
        <dbReference type="ARBA" id="ARBA00022692"/>
    </source>
</evidence>
<evidence type="ECO:0000256" key="5">
    <source>
        <dbReference type="ARBA" id="ARBA00023040"/>
    </source>
</evidence>
<dbReference type="RefSeq" id="XP_030841116.1">
    <property type="nucleotide sequence ID" value="XM_030985256.1"/>
</dbReference>
<organism evidence="12 13">
    <name type="scientific">Strongylocentrotus purpuratus</name>
    <name type="common">Purple sea urchin</name>
    <dbReference type="NCBI Taxonomy" id="7668"/>
    <lineage>
        <taxon>Eukaryota</taxon>
        <taxon>Metazoa</taxon>
        <taxon>Echinodermata</taxon>
        <taxon>Eleutherozoa</taxon>
        <taxon>Echinozoa</taxon>
        <taxon>Echinoidea</taxon>
        <taxon>Euechinoidea</taxon>
        <taxon>Echinacea</taxon>
        <taxon>Camarodonta</taxon>
        <taxon>Echinidea</taxon>
        <taxon>Strongylocentrotidae</taxon>
        <taxon>Strongylocentrotus</taxon>
    </lineage>
</organism>
<dbReference type="CDD" id="cd00637">
    <property type="entry name" value="7tm_classA_rhodopsin-like"/>
    <property type="match status" value="1"/>
</dbReference>
<dbReference type="GO" id="GO:0071880">
    <property type="term" value="P:adenylate cyclase-activating adrenergic receptor signaling pathway"/>
    <property type="evidence" value="ECO:0000318"/>
    <property type="project" value="GO_Central"/>
</dbReference>
<dbReference type="InterPro" id="IPR000276">
    <property type="entry name" value="GPCR_Rhodpsn"/>
</dbReference>
<dbReference type="GO" id="GO:0043410">
    <property type="term" value="P:positive regulation of MAPK cascade"/>
    <property type="evidence" value="ECO:0000318"/>
    <property type="project" value="GO_Central"/>
</dbReference>
<dbReference type="PANTHER" id="PTHR24228:SF72">
    <property type="entry name" value="G-PROTEIN COUPLED RECEPTORS FAMILY 1 PROFILE DOMAIN-CONTAINING PROTEIN"/>
    <property type="match status" value="1"/>
</dbReference>
<feature type="transmembrane region" description="Helical" evidence="10">
    <location>
        <begin position="164"/>
        <end position="185"/>
    </location>
</feature>
<dbReference type="InterPro" id="IPR017452">
    <property type="entry name" value="GPCR_Rhodpsn_7TM"/>
</dbReference>
<dbReference type="FunFam" id="1.20.1070.10:FF:000570">
    <property type="entry name" value="Uncharacterized protein"/>
    <property type="match status" value="1"/>
</dbReference>
<dbReference type="OrthoDB" id="10055255at2759"/>
<keyword evidence="3 10" id="KW-0812">Transmembrane</keyword>
<dbReference type="SMART" id="SM01381">
    <property type="entry name" value="7TM_GPCR_Srsx"/>
    <property type="match status" value="1"/>
</dbReference>
<reference evidence="13" key="1">
    <citation type="submission" date="2015-02" db="EMBL/GenBank/DDBJ databases">
        <title>Genome sequencing for Strongylocentrotus purpuratus.</title>
        <authorList>
            <person name="Murali S."/>
            <person name="Liu Y."/>
            <person name="Vee V."/>
            <person name="English A."/>
            <person name="Wang M."/>
            <person name="Skinner E."/>
            <person name="Han Y."/>
            <person name="Muzny D.M."/>
            <person name="Worley K.C."/>
            <person name="Gibbs R.A."/>
        </authorList>
    </citation>
    <scope>NUCLEOTIDE SEQUENCE</scope>
</reference>
<evidence type="ECO:0000259" key="11">
    <source>
        <dbReference type="PROSITE" id="PS50262"/>
    </source>
</evidence>
<dbReference type="InParanoid" id="A0A7M7NYD9"/>
<reference evidence="12" key="2">
    <citation type="submission" date="2021-01" db="UniProtKB">
        <authorList>
            <consortium name="EnsemblMetazoa"/>
        </authorList>
    </citation>
    <scope>IDENTIFICATION</scope>
</reference>
<keyword evidence="5" id="KW-0297">G-protein coupled receptor</keyword>
<evidence type="ECO:0000256" key="1">
    <source>
        <dbReference type="ARBA" id="ARBA00004651"/>
    </source>
</evidence>
<evidence type="ECO:0000256" key="2">
    <source>
        <dbReference type="ARBA" id="ARBA00022475"/>
    </source>
</evidence>
<dbReference type="PRINTS" id="PR00237">
    <property type="entry name" value="GPCRRHODOPSN"/>
</dbReference>
<keyword evidence="6 10" id="KW-0472">Membrane</keyword>
<dbReference type="KEGG" id="spu:115923865"/>
<evidence type="ECO:0000256" key="10">
    <source>
        <dbReference type="SAM" id="Phobius"/>
    </source>
</evidence>
<feature type="transmembrane region" description="Helical" evidence="10">
    <location>
        <begin position="402"/>
        <end position="423"/>
    </location>
</feature>
<feature type="domain" description="G-protein coupled receptors family 1 profile" evidence="11">
    <location>
        <begin position="60"/>
        <end position="421"/>
    </location>
</feature>
<dbReference type="GO" id="GO:0005886">
    <property type="term" value="C:plasma membrane"/>
    <property type="evidence" value="ECO:0000318"/>
    <property type="project" value="GO_Central"/>
</dbReference>
<dbReference type="PROSITE" id="PS50262">
    <property type="entry name" value="G_PROTEIN_RECEP_F1_2"/>
    <property type="match status" value="1"/>
</dbReference>
<evidence type="ECO:0000256" key="9">
    <source>
        <dbReference type="SAM" id="MobiDB-lite"/>
    </source>
</evidence>
<feature type="region of interest" description="Disordered" evidence="9">
    <location>
        <begin position="297"/>
        <end position="347"/>
    </location>
</feature>
<dbReference type="GeneID" id="115923865"/>
<evidence type="ECO:0000256" key="8">
    <source>
        <dbReference type="ARBA" id="ARBA00023224"/>
    </source>
</evidence>